<dbReference type="OrthoDB" id="41492at2759"/>
<dbReference type="InterPro" id="IPR023401">
    <property type="entry name" value="ODC_N"/>
</dbReference>
<dbReference type="PANTHER" id="PTHR13812:SF19">
    <property type="entry name" value="KETIMINE REDUCTASE MU-CRYSTALLIN"/>
    <property type="match status" value="1"/>
</dbReference>
<evidence type="ECO:0000313" key="2">
    <source>
        <dbReference type="Proteomes" id="UP000504637"/>
    </source>
</evidence>
<evidence type="ECO:0000256" key="1">
    <source>
        <dbReference type="ARBA" id="ARBA00008903"/>
    </source>
</evidence>
<dbReference type="SUPFAM" id="SSF51735">
    <property type="entry name" value="NAD(P)-binding Rossmann-fold domains"/>
    <property type="match status" value="1"/>
</dbReference>
<dbReference type="Proteomes" id="UP000504637">
    <property type="component" value="Unplaced"/>
</dbReference>
<dbReference type="GO" id="GO:0005737">
    <property type="term" value="C:cytoplasm"/>
    <property type="evidence" value="ECO:0007669"/>
    <property type="project" value="TreeGrafter"/>
</dbReference>
<dbReference type="Gene3D" id="3.30.1780.10">
    <property type="entry name" value="ornithine cyclodeaminase, domain 1"/>
    <property type="match status" value="1"/>
</dbReference>
<reference evidence="3" key="1">
    <citation type="submission" date="2020-01" db="EMBL/GenBank/DDBJ databases">
        <authorList>
            <consortium name="DOE Joint Genome Institute"/>
            <person name="Haridas S."/>
            <person name="Albert R."/>
            <person name="Binder M."/>
            <person name="Bloem J."/>
            <person name="Labutti K."/>
            <person name="Salamov A."/>
            <person name="Andreopoulos B."/>
            <person name="Baker S.E."/>
            <person name="Barry K."/>
            <person name="Bills G."/>
            <person name="Bluhm B.H."/>
            <person name="Cannon C."/>
            <person name="Castanera R."/>
            <person name="Culley D.E."/>
            <person name="Daum C."/>
            <person name="Ezra D."/>
            <person name="Gonzalez J.B."/>
            <person name="Henrissat B."/>
            <person name="Kuo A."/>
            <person name="Liang C."/>
            <person name="Lipzen A."/>
            <person name="Lutzoni F."/>
            <person name="Magnuson J."/>
            <person name="Mondo S."/>
            <person name="Nolan M."/>
            <person name="Ohm R."/>
            <person name="Pangilinan J."/>
            <person name="Park H.-J."/>
            <person name="Ramirez L."/>
            <person name="Alfaro M."/>
            <person name="Sun H."/>
            <person name="Tritt A."/>
            <person name="Yoshinaga Y."/>
            <person name="Zwiers L.-H."/>
            <person name="Turgeon B.G."/>
            <person name="Goodwin S.B."/>
            <person name="Spatafora J.W."/>
            <person name="Crous P.W."/>
            <person name="Grigoriev I.V."/>
        </authorList>
    </citation>
    <scope>NUCLEOTIDE SEQUENCE</scope>
    <source>
        <strain evidence="3">CBS 342.82</strain>
    </source>
</reference>
<dbReference type="PANTHER" id="PTHR13812">
    <property type="entry name" value="KETIMINE REDUCTASE MU-CRYSTALLIN"/>
    <property type="match status" value="1"/>
</dbReference>
<keyword evidence="2" id="KW-1185">Reference proteome</keyword>
<name>A0A6J3M515_9PEZI</name>
<dbReference type="RefSeq" id="XP_033459008.1">
    <property type="nucleotide sequence ID" value="XM_033601492.1"/>
</dbReference>
<accession>A0A6J3M515</accession>
<gene>
    <name evidence="3" type="ORF">K489DRAFT_320830</name>
</gene>
<dbReference type="Gene3D" id="3.40.50.720">
    <property type="entry name" value="NAD(P)-binding Rossmann-like Domain"/>
    <property type="match status" value="1"/>
</dbReference>
<proteinExistence type="inferred from homology"/>
<comment type="similarity">
    <text evidence="1">Belongs to the ornithine cyclodeaminase/mu-crystallin family.</text>
</comment>
<protein>
    <submittedName>
        <fullName evidence="3">NAD(P)-binding protein</fullName>
    </submittedName>
</protein>
<evidence type="ECO:0000313" key="3">
    <source>
        <dbReference type="RefSeq" id="XP_033459008.1"/>
    </source>
</evidence>
<dbReference type="InterPro" id="IPR003462">
    <property type="entry name" value="ODC_Mu_crystall"/>
</dbReference>
<reference evidence="3" key="3">
    <citation type="submission" date="2025-08" db="UniProtKB">
        <authorList>
            <consortium name="RefSeq"/>
        </authorList>
    </citation>
    <scope>IDENTIFICATION</scope>
    <source>
        <strain evidence="3">CBS 342.82</strain>
    </source>
</reference>
<dbReference type="AlphaFoldDB" id="A0A6J3M515"/>
<reference evidence="3" key="2">
    <citation type="submission" date="2020-04" db="EMBL/GenBank/DDBJ databases">
        <authorList>
            <consortium name="NCBI Genome Project"/>
        </authorList>
    </citation>
    <scope>NUCLEOTIDE SEQUENCE</scope>
    <source>
        <strain evidence="3">CBS 342.82</strain>
    </source>
</reference>
<dbReference type="GeneID" id="54359292"/>
<sequence>MTLTVLSDRDVSLILHSLTRDDVLHLQETLADALHWYSTSSDANDCGSDYQPDRIVTNRKDGSTSIYMPASGLACQGVKVINLSPLEHSDGTTSTIRGSITLLDANGNTTGLINAEEVTAFRTALASMILFTKRDSVHDMTVFGAGKQAYWHIRLAMLLRGAEIHHLNVITRNFDTARRCFERLYDPFPDDEVYDNSLCTIFDHPRFRTTILTPAHTEYPRLLKEAVRASHVLVTTTPSTTPLFPAKYLTNPGGRLRGRYIISIGSYKPHMIELHPDILRQAISAPSSSHSSSASSKPHHHHLFHFHQRRQREGGAIVVDTVTGALREAGEIIQAGLEPEQVVELGELFMLKRDAAEKPQGCHLADQSGLRDWLSKGNVIYKGVGLGMMDVVVGGELVRLAREKGIGTFIDDF</sequence>
<dbReference type="Pfam" id="PF02423">
    <property type="entry name" value="OCD_Mu_crystall"/>
    <property type="match status" value="1"/>
</dbReference>
<dbReference type="InterPro" id="IPR036291">
    <property type="entry name" value="NAD(P)-bd_dom_sf"/>
</dbReference>
<organism evidence="3">
    <name type="scientific">Dissoconium aciculare CBS 342.82</name>
    <dbReference type="NCBI Taxonomy" id="1314786"/>
    <lineage>
        <taxon>Eukaryota</taxon>
        <taxon>Fungi</taxon>
        <taxon>Dikarya</taxon>
        <taxon>Ascomycota</taxon>
        <taxon>Pezizomycotina</taxon>
        <taxon>Dothideomycetes</taxon>
        <taxon>Dothideomycetidae</taxon>
        <taxon>Mycosphaerellales</taxon>
        <taxon>Dissoconiaceae</taxon>
        <taxon>Dissoconium</taxon>
    </lineage>
</organism>